<dbReference type="SUPFAM" id="SSF47413">
    <property type="entry name" value="lambda repressor-like DNA-binding domains"/>
    <property type="match status" value="1"/>
</dbReference>
<accession>A0AAP2CZ92</accession>
<organism evidence="5 6">
    <name type="scientific">Dickeya dianthicola</name>
    <dbReference type="NCBI Taxonomy" id="204039"/>
    <lineage>
        <taxon>Bacteria</taxon>
        <taxon>Pseudomonadati</taxon>
        <taxon>Pseudomonadota</taxon>
        <taxon>Gammaproteobacteria</taxon>
        <taxon>Enterobacterales</taxon>
        <taxon>Pectobacteriaceae</taxon>
        <taxon>Dickeya</taxon>
    </lineage>
</organism>
<dbReference type="PANTHER" id="PTHR46797">
    <property type="entry name" value="HTH-TYPE TRANSCRIPTIONAL REGULATOR"/>
    <property type="match status" value="1"/>
</dbReference>
<feature type="domain" description="HTH cro/C1-type" evidence="4">
    <location>
        <begin position="21"/>
        <end position="75"/>
    </location>
</feature>
<proteinExistence type="predicted"/>
<dbReference type="CDD" id="cd00093">
    <property type="entry name" value="HTH_XRE"/>
    <property type="match status" value="1"/>
</dbReference>
<evidence type="ECO:0000256" key="2">
    <source>
        <dbReference type="ARBA" id="ARBA00023125"/>
    </source>
</evidence>
<keyword evidence="2" id="KW-0238">DNA-binding</keyword>
<dbReference type="InterPro" id="IPR001387">
    <property type="entry name" value="Cro/C1-type_HTH"/>
</dbReference>
<evidence type="ECO:0000256" key="1">
    <source>
        <dbReference type="ARBA" id="ARBA00023015"/>
    </source>
</evidence>
<sequence length="81" mass="9064">MQRVSGKNDPAHALPLLGQTIRQRREFLGLSQENLASATGIDRSHMGRIERGERNVTLLNLLRIADALEWSLEQLFAAAKL</sequence>
<evidence type="ECO:0000313" key="5">
    <source>
        <dbReference type="EMBL" id="PWD71024.1"/>
    </source>
</evidence>
<keyword evidence="3" id="KW-0804">Transcription</keyword>
<evidence type="ECO:0000313" key="6">
    <source>
        <dbReference type="Proteomes" id="UP000245055"/>
    </source>
</evidence>
<dbReference type="InterPro" id="IPR010982">
    <property type="entry name" value="Lambda_DNA-bd_dom_sf"/>
</dbReference>
<dbReference type="SMART" id="SM00530">
    <property type="entry name" value="HTH_XRE"/>
    <property type="match status" value="1"/>
</dbReference>
<dbReference type="GO" id="GO:0003700">
    <property type="term" value="F:DNA-binding transcription factor activity"/>
    <property type="evidence" value="ECO:0007669"/>
    <property type="project" value="TreeGrafter"/>
</dbReference>
<dbReference type="PANTHER" id="PTHR46797:SF23">
    <property type="entry name" value="HTH-TYPE TRANSCRIPTIONAL REGULATOR SUTR"/>
    <property type="match status" value="1"/>
</dbReference>
<dbReference type="InterPro" id="IPR050807">
    <property type="entry name" value="TransReg_Diox_bact_type"/>
</dbReference>
<dbReference type="EMBL" id="QESZ01000026">
    <property type="protein sequence ID" value="PWD71024.1"/>
    <property type="molecule type" value="Genomic_DNA"/>
</dbReference>
<keyword evidence="1" id="KW-0805">Transcription regulation</keyword>
<dbReference type="Proteomes" id="UP000245055">
    <property type="component" value="Unassembled WGS sequence"/>
</dbReference>
<comment type="caution">
    <text evidence="5">The sequence shown here is derived from an EMBL/GenBank/DDBJ whole genome shotgun (WGS) entry which is preliminary data.</text>
</comment>
<reference evidence="5 6" key="1">
    <citation type="submission" date="2018-05" db="EMBL/GenBank/DDBJ databases">
        <title>Genomic diversity of pathogens causing Blackleg of Potato in Pakistan.</title>
        <authorList>
            <person name="Sarfraz S."/>
            <person name="Riaz K."/>
            <person name="Oulghazi S."/>
            <person name="Cigna J."/>
            <person name="Sahi S.T."/>
            <person name="Khan S.H."/>
            <person name="Hameed A."/>
            <person name="Faure D."/>
        </authorList>
    </citation>
    <scope>NUCLEOTIDE SEQUENCE [LARGE SCALE GENOMIC DNA]</scope>
    <source>
        <strain evidence="5 6">SS70</strain>
    </source>
</reference>
<name>A0AAP2CZ92_9GAMM</name>
<gene>
    <name evidence="5" type="ORF">DF213_16685</name>
</gene>
<dbReference type="Gene3D" id="1.10.260.40">
    <property type="entry name" value="lambda repressor-like DNA-binding domains"/>
    <property type="match status" value="1"/>
</dbReference>
<dbReference type="AlphaFoldDB" id="A0AAP2CZ92"/>
<dbReference type="Pfam" id="PF01381">
    <property type="entry name" value="HTH_3"/>
    <property type="match status" value="1"/>
</dbReference>
<dbReference type="GeneID" id="43520381"/>
<dbReference type="PROSITE" id="PS50943">
    <property type="entry name" value="HTH_CROC1"/>
    <property type="match status" value="1"/>
</dbReference>
<evidence type="ECO:0000259" key="4">
    <source>
        <dbReference type="PROSITE" id="PS50943"/>
    </source>
</evidence>
<dbReference type="GO" id="GO:0005829">
    <property type="term" value="C:cytosol"/>
    <property type="evidence" value="ECO:0007669"/>
    <property type="project" value="TreeGrafter"/>
</dbReference>
<evidence type="ECO:0000256" key="3">
    <source>
        <dbReference type="ARBA" id="ARBA00023163"/>
    </source>
</evidence>
<dbReference type="GO" id="GO:0003677">
    <property type="term" value="F:DNA binding"/>
    <property type="evidence" value="ECO:0007669"/>
    <property type="project" value="UniProtKB-KW"/>
</dbReference>
<dbReference type="RefSeq" id="WP_013318575.1">
    <property type="nucleotide sequence ID" value="NZ_CP031560.1"/>
</dbReference>
<protein>
    <submittedName>
        <fullName evidence="5">XRE family transcriptional regulator</fullName>
    </submittedName>
</protein>